<feature type="region of interest" description="Disordered" evidence="1">
    <location>
        <begin position="218"/>
        <end position="302"/>
    </location>
</feature>
<organism evidence="2 3">
    <name type="scientific">Caenorhabditis japonica</name>
    <dbReference type="NCBI Taxonomy" id="281687"/>
    <lineage>
        <taxon>Eukaryota</taxon>
        <taxon>Metazoa</taxon>
        <taxon>Ecdysozoa</taxon>
        <taxon>Nematoda</taxon>
        <taxon>Chromadorea</taxon>
        <taxon>Rhabditida</taxon>
        <taxon>Rhabditina</taxon>
        <taxon>Rhabditomorpha</taxon>
        <taxon>Rhabditoidea</taxon>
        <taxon>Rhabditidae</taxon>
        <taxon>Peloderinae</taxon>
        <taxon>Caenorhabditis</taxon>
    </lineage>
</organism>
<protein>
    <submittedName>
        <fullName evidence="2">Uncharacterized protein</fullName>
    </submittedName>
</protein>
<evidence type="ECO:0000256" key="1">
    <source>
        <dbReference type="SAM" id="MobiDB-lite"/>
    </source>
</evidence>
<feature type="compositionally biased region" description="Basic and acidic residues" evidence="1">
    <location>
        <begin position="293"/>
        <end position="302"/>
    </location>
</feature>
<dbReference type="EnsemblMetazoa" id="CJA25728.1">
    <property type="protein sequence ID" value="CJA25728.1"/>
    <property type="gene ID" value="WBGene00181300"/>
</dbReference>
<proteinExistence type="predicted"/>
<feature type="region of interest" description="Disordered" evidence="1">
    <location>
        <begin position="1"/>
        <end position="38"/>
    </location>
</feature>
<accession>A0A8R1E6M0</accession>
<name>A0A8R1E6M0_CAEJA</name>
<evidence type="ECO:0000313" key="3">
    <source>
        <dbReference type="Proteomes" id="UP000005237"/>
    </source>
</evidence>
<dbReference type="AlphaFoldDB" id="A0A8R1E6M0"/>
<evidence type="ECO:0000313" key="2">
    <source>
        <dbReference type="EnsemblMetazoa" id="CJA25728.1"/>
    </source>
</evidence>
<keyword evidence="3" id="KW-1185">Reference proteome</keyword>
<feature type="compositionally biased region" description="Polar residues" evidence="1">
    <location>
        <begin position="1"/>
        <end position="14"/>
    </location>
</feature>
<reference evidence="3" key="1">
    <citation type="submission" date="2010-08" db="EMBL/GenBank/DDBJ databases">
        <authorList>
            <consortium name="Caenorhabditis japonica Sequencing Consortium"/>
            <person name="Wilson R.K."/>
        </authorList>
    </citation>
    <scope>NUCLEOTIDE SEQUENCE [LARGE SCALE GENOMIC DNA]</scope>
    <source>
        <strain evidence="3">DF5081</strain>
    </source>
</reference>
<sequence>MSSPWQNQENGEPSSSRRRKPVAPMRSAPIEEISTTEDFDQAQKLMMTLLGLQGAVEPEPPAPNVEENVRRILEKHKDEIASSPSTCDEDKQAAENVMRILKEHLTEVAEQPPASKKKKSDLRGVRFEKRLEGLPTPASMISKNEEQAAKKRQKAQQYVELCLYAQKTGLDFVPYCPPIAEIDVPYVVERLGALNGWSLKQSLEFGQKWCKKWREKNGVEPSGRLQPVNLIHPPQKTASNSAANPKPQQHPHTPHPAQPMRQIRDGGKNGTAVKPPPRKLDLIAKQLLQQWPHDMENRMDQT</sequence>
<reference evidence="2" key="2">
    <citation type="submission" date="2022-06" db="UniProtKB">
        <authorList>
            <consortium name="EnsemblMetazoa"/>
        </authorList>
    </citation>
    <scope>IDENTIFICATION</scope>
    <source>
        <strain evidence="2">DF5081</strain>
    </source>
</reference>
<dbReference type="Proteomes" id="UP000005237">
    <property type="component" value="Unassembled WGS sequence"/>
</dbReference>